<dbReference type="Proteomes" id="UP000614469">
    <property type="component" value="Unassembled WGS sequence"/>
</dbReference>
<evidence type="ECO:0000256" key="2">
    <source>
        <dbReference type="ARBA" id="ARBA00022898"/>
    </source>
</evidence>
<gene>
    <name evidence="4" type="ORF">H8E29_07290</name>
</gene>
<evidence type="ECO:0000256" key="1">
    <source>
        <dbReference type="ARBA" id="ARBA00001933"/>
    </source>
</evidence>
<evidence type="ECO:0000313" key="4">
    <source>
        <dbReference type="EMBL" id="MBC8335050.1"/>
    </source>
</evidence>
<evidence type="ECO:0000259" key="3">
    <source>
        <dbReference type="Pfam" id="PF00291"/>
    </source>
</evidence>
<dbReference type="SUPFAM" id="SSF53686">
    <property type="entry name" value="Tryptophan synthase beta subunit-like PLP-dependent enzymes"/>
    <property type="match status" value="1"/>
</dbReference>
<comment type="cofactor">
    <cofactor evidence="1">
        <name>pyridoxal 5'-phosphate</name>
        <dbReference type="ChEBI" id="CHEBI:597326"/>
    </cofactor>
</comment>
<dbReference type="PROSITE" id="PS00901">
    <property type="entry name" value="CYS_SYNTHASE"/>
    <property type="match status" value="1"/>
</dbReference>
<comment type="caution">
    <text evidence="4">The sequence shown here is derived from an EMBL/GenBank/DDBJ whole genome shotgun (WGS) entry which is preliminary data.</text>
</comment>
<dbReference type="InterPro" id="IPR050214">
    <property type="entry name" value="Cys_Synth/Cystath_Beta-Synth"/>
</dbReference>
<dbReference type="GO" id="GO:0006535">
    <property type="term" value="P:cysteine biosynthetic process from serine"/>
    <property type="evidence" value="ECO:0007669"/>
    <property type="project" value="InterPro"/>
</dbReference>
<dbReference type="PANTHER" id="PTHR10314">
    <property type="entry name" value="CYSTATHIONINE BETA-SYNTHASE"/>
    <property type="match status" value="1"/>
</dbReference>
<dbReference type="EMBL" id="JACNJN010000087">
    <property type="protein sequence ID" value="MBC8335050.1"/>
    <property type="molecule type" value="Genomic_DNA"/>
</dbReference>
<feature type="domain" description="Tryptophan synthase beta chain-like PALP" evidence="3">
    <location>
        <begin position="5"/>
        <end position="129"/>
    </location>
</feature>
<dbReference type="AlphaFoldDB" id="A0A8J6NL97"/>
<dbReference type="GO" id="GO:0016765">
    <property type="term" value="F:transferase activity, transferring alkyl or aryl (other than methyl) groups"/>
    <property type="evidence" value="ECO:0007669"/>
    <property type="project" value="UniProtKB-ARBA"/>
</dbReference>
<name>A0A8J6NL97_9CHLR</name>
<dbReference type="InterPro" id="IPR036052">
    <property type="entry name" value="TrpB-like_PALP_sf"/>
</dbReference>
<dbReference type="InterPro" id="IPR001216">
    <property type="entry name" value="P-phosphate_BS"/>
</dbReference>
<dbReference type="InterPro" id="IPR001926">
    <property type="entry name" value="TrpB-like_PALP"/>
</dbReference>
<dbReference type="Pfam" id="PF00291">
    <property type="entry name" value="PALP"/>
    <property type="match status" value="1"/>
</dbReference>
<feature type="non-terminal residue" evidence="4">
    <location>
        <position position="162"/>
    </location>
</feature>
<reference evidence="4 5" key="1">
    <citation type="submission" date="2020-08" db="EMBL/GenBank/DDBJ databases">
        <title>Bridging the membrane lipid divide: bacteria of the FCB group superphylum have the potential to synthesize archaeal ether lipids.</title>
        <authorList>
            <person name="Villanueva L."/>
            <person name="Von Meijenfeldt F.A.B."/>
            <person name="Westbye A.B."/>
            <person name="Yadav S."/>
            <person name="Hopmans E.C."/>
            <person name="Dutilh B.E."/>
            <person name="Sinninghe Damste J.S."/>
        </authorList>
    </citation>
    <scope>NUCLEOTIDE SEQUENCE [LARGE SCALE GENOMIC DNA]</scope>
    <source>
        <strain evidence="4">NIOZ-UU36</strain>
    </source>
</reference>
<evidence type="ECO:0000313" key="5">
    <source>
        <dbReference type="Proteomes" id="UP000614469"/>
    </source>
</evidence>
<proteinExistence type="predicted"/>
<dbReference type="Gene3D" id="3.40.50.1100">
    <property type="match status" value="2"/>
</dbReference>
<accession>A0A8J6NL97</accession>
<sequence length="162" mass="17781">MNILSKIGNTPLLKLNKVVESSDAEIYVKCEFMNPGGSIKDRMALRMIEEAEKSGELKPGGTIVDQSTGNTGPALAFVGAVKGYKVQLFLPAQLSSSYDPADRIRIAKLFGCNVTTIDLQDHISNFDELSDMERAAAFVAIRMTQCYQLGVSDPSFWWANQL</sequence>
<organism evidence="4 5">
    <name type="scientific">Candidatus Desulfolinea nitratireducens</name>
    <dbReference type="NCBI Taxonomy" id="2841698"/>
    <lineage>
        <taxon>Bacteria</taxon>
        <taxon>Bacillati</taxon>
        <taxon>Chloroflexota</taxon>
        <taxon>Anaerolineae</taxon>
        <taxon>Anaerolineales</taxon>
        <taxon>Anaerolineales incertae sedis</taxon>
        <taxon>Candidatus Desulfolinea</taxon>
    </lineage>
</organism>
<protein>
    <submittedName>
        <fullName evidence="4">Pyridoxal-phosphate dependent enzyme</fullName>
    </submittedName>
</protein>
<keyword evidence="2" id="KW-0663">Pyridoxal phosphate</keyword>